<evidence type="ECO:0000313" key="3">
    <source>
        <dbReference type="EMBL" id="CAD5126497.1"/>
    </source>
</evidence>
<comment type="caution">
    <text evidence="3">The sequence shown here is derived from an EMBL/GenBank/DDBJ whole genome shotgun (WGS) entry which is preliminary data.</text>
</comment>
<keyword evidence="1" id="KW-0175">Coiled coil</keyword>
<dbReference type="EMBL" id="CAJFCJ010000053">
    <property type="protein sequence ID" value="CAD5126497.1"/>
    <property type="molecule type" value="Genomic_DNA"/>
</dbReference>
<sequence length="141" mass="16467">MEETLVHELKSEITRQQKEINSLIKDLEVAKKQVSNLDLITKEQKEEILELRRKPTADNGISIWKIQGPGTMIFKPDMKINLTTQDTNNNREEITSMEDSDSEEELIPIKDQQMLQMKKRPLEYDLSEGDEVQSPKKIRKE</sequence>
<feature type="coiled-coil region" evidence="1">
    <location>
        <begin position="6"/>
        <end position="33"/>
    </location>
</feature>
<evidence type="ECO:0000256" key="1">
    <source>
        <dbReference type="SAM" id="Coils"/>
    </source>
</evidence>
<feature type="region of interest" description="Disordered" evidence="2">
    <location>
        <begin position="85"/>
        <end position="105"/>
    </location>
</feature>
<evidence type="ECO:0000256" key="2">
    <source>
        <dbReference type="SAM" id="MobiDB-lite"/>
    </source>
</evidence>
<feature type="region of interest" description="Disordered" evidence="2">
    <location>
        <begin position="118"/>
        <end position="141"/>
    </location>
</feature>
<dbReference type="Proteomes" id="UP000549394">
    <property type="component" value="Unassembled WGS sequence"/>
</dbReference>
<keyword evidence="4" id="KW-1185">Reference proteome</keyword>
<protein>
    <submittedName>
        <fullName evidence="3">Uncharacterized protein</fullName>
    </submittedName>
</protein>
<organism evidence="3 4">
    <name type="scientific">Dimorphilus gyrociliatus</name>
    <dbReference type="NCBI Taxonomy" id="2664684"/>
    <lineage>
        <taxon>Eukaryota</taxon>
        <taxon>Metazoa</taxon>
        <taxon>Spiralia</taxon>
        <taxon>Lophotrochozoa</taxon>
        <taxon>Annelida</taxon>
        <taxon>Polychaeta</taxon>
        <taxon>Polychaeta incertae sedis</taxon>
        <taxon>Dinophilidae</taxon>
        <taxon>Dimorphilus</taxon>
    </lineage>
</organism>
<accession>A0A7I8WEL1</accession>
<gene>
    <name evidence="3" type="ORF">DGYR_LOCUS13739</name>
</gene>
<dbReference type="AlphaFoldDB" id="A0A7I8WEL1"/>
<feature type="compositionally biased region" description="Acidic residues" evidence="2">
    <location>
        <begin position="95"/>
        <end position="105"/>
    </location>
</feature>
<proteinExistence type="predicted"/>
<name>A0A7I8WEL1_9ANNE</name>
<evidence type="ECO:0000313" key="4">
    <source>
        <dbReference type="Proteomes" id="UP000549394"/>
    </source>
</evidence>
<reference evidence="3 4" key="1">
    <citation type="submission" date="2020-08" db="EMBL/GenBank/DDBJ databases">
        <authorList>
            <person name="Hejnol A."/>
        </authorList>
    </citation>
    <scope>NUCLEOTIDE SEQUENCE [LARGE SCALE GENOMIC DNA]</scope>
</reference>